<dbReference type="PROSITE" id="PS51005">
    <property type="entry name" value="NAC"/>
    <property type="match status" value="1"/>
</dbReference>
<name>A0A5C7GXK8_9ROSI</name>
<evidence type="ECO:0000313" key="8">
    <source>
        <dbReference type="Proteomes" id="UP000323000"/>
    </source>
</evidence>
<dbReference type="GO" id="GO:0003677">
    <property type="term" value="F:DNA binding"/>
    <property type="evidence" value="ECO:0007669"/>
    <property type="project" value="UniProtKB-KW"/>
</dbReference>
<evidence type="ECO:0000256" key="2">
    <source>
        <dbReference type="ARBA" id="ARBA00023015"/>
    </source>
</evidence>
<evidence type="ECO:0000256" key="3">
    <source>
        <dbReference type="ARBA" id="ARBA00023125"/>
    </source>
</evidence>
<gene>
    <name evidence="7" type="ORF">EZV62_025102</name>
</gene>
<evidence type="ECO:0000313" key="7">
    <source>
        <dbReference type="EMBL" id="TXG49227.1"/>
    </source>
</evidence>
<feature type="domain" description="NAC" evidence="6">
    <location>
        <begin position="7"/>
        <end position="159"/>
    </location>
</feature>
<dbReference type="Proteomes" id="UP000323000">
    <property type="component" value="Chromosome 12"/>
</dbReference>
<dbReference type="SUPFAM" id="SSF101941">
    <property type="entry name" value="NAC domain"/>
    <property type="match status" value="1"/>
</dbReference>
<dbReference type="GO" id="GO:0006355">
    <property type="term" value="P:regulation of DNA-templated transcription"/>
    <property type="evidence" value="ECO:0007669"/>
    <property type="project" value="InterPro"/>
</dbReference>
<comment type="caution">
    <text evidence="7">The sequence shown here is derived from an EMBL/GenBank/DDBJ whole genome shotgun (WGS) entry which is preliminary data.</text>
</comment>
<keyword evidence="2" id="KW-0805">Transcription regulation</keyword>
<organism evidence="7 8">
    <name type="scientific">Acer yangbiense</name>
    <dbReference type="NCBI Taxonomy" id="1000413"/>
    <lineage>
        <taxon>Eukaryota</taxon>
        <taxon>Viridiplantae</taxon>
        <taxon>Streptophyta</taxon>
        <taxon>Embryophyta</taxon>
        <taxon>Tracheophyta</taxon>
        <taxon>Spermatophyta</taxon>
        <taxon>Magnoliopsida</taxon>
        <taxon>eudicotyledons</taxon>
        <taxon>Gunneridae</taxon>
        <taxon>Pentapetalae</taxon>
        <taxon>rosids</taxon>
        <taxon>malvids</taxon>
        <taxon>Sapindales</taxon>
        <taxon>Sapindaceae</taxon>
        <taxon>Hippocastanoideae</taxon>
        <taxon>Acereae</taxon>
        <taxon>Acer</taxon>
    </lineage>
</organism>
<dbReference type="OrthoDB" id="774757at2759"/>
<dbReference type="Gene3D" id="2.170.150.80">
    <property type="entry name" value="NAC domain"/>
    <property type="match status" value="1"/>
</dbReference>
<dbReference type="InterPro" id="IPR003441">
    <property type="entry name" value="NAC-dom"/>
</dbReference>
<evidence type="ECO:0000256" key="5">
    <source>
        <dbReference type="ARBA" id="ARBA00023242"/>
    </source>
</evidence>
<sequence length="191" mass="21742">MAAAFRCSVGFKFLPTDRELVGYYLFNKIYAKTESFTDVEKVLVKECDIYGSQEPWQIWELYGGDDLEDSQALHLFTRQKKVSVNGSRISRRVGSGTWAGDDCGEKIVAGNVAGCKKRFRYENQDSSHNGAWIMHEFALDSKALGIHDQDIVVCRLKKNLFRQKKRRSRRVKLGNFEPSTSHVSDHSSLAI</sequence>
<dbReference type="Pfam" id="PF02365">
    <property type="entry name" value="NAM"/>
    <property type="match status" value="1"/>
</dbReference>
<keyword evidence="8" id="KW-1185">Reference proteome</keyword>
<comment type="subcellular location">
    <subcellularLocation>
        <location evidence="1">Nucleus</location>
    </subcellularLocation>
</comment>
<dbReference type="GO" id="GO:0005634">
    <property type="term" value="C:nucleus"/>
    <property type="evidence" value="ECO:0007669"/>
    <property type="project" value="UniProtKB-SubCell"/>
</dbReference>
<dbReference type="InterPro" id="IPR036093">
    <property type="entry name" value="NAC_dom_sf"/>
</dbReference>
<reference evidence="8" key="1">
    <citation type="journal article" date="2019" name="Gigascience">
        <title>De novo genome assembly of the endangered Acer yangbiense, a plant species with extremely small populations endemic to Yunnan Province, China.</title>
        <authorList>
            <person name="Yang J."/>
            <person name="Wariss H.M."/>
            <person name="Tao L."/>
            <person name="Zhang R."/>
            <person name="Yun Q."/>
            <person name="Hollingsworth P."/>
            <person name="Dao Z."/>
            <person name="Luo G."/>
            <person name="Guo H."/>
            <person name="Ma Y."/>
            <person name="Sun W."/>
        </authorList>
    </citation>
    <scope>NUCLEOTIDE SEQUENCE [LARGE SCALE GENOMIC DNA]</scope>
    <source>
        <strain evidence="8">cv. Malutang</strain>
    </source>
</reference>
<evidence type="ECO:0000256" key="1">
    <source>
        <dbReference type="ARBA" id="ARBA00004123"/>
    </source>
</evidence>
<protein>
    <recommendedName>
        <fullName evidence="6">NAC domain-containing protein</fullName>
    </recommendedName>
</protein>
<evidence type="ECO:0000256" key="4">
    <source>
        <dbReference type="ARBA" id="ARBA00023163"/>
    </source>
</evidence>
<evidence type="ECO:0000259" key="6">
    <source>
        <dbReference type="PROSITE" id="PS51005"/>
    </source>
</evidence>
<dbReference type="PANTHER" id="PTHR31989">
    <property type="entry name" value="NAC DOMAIN-CONTAINING PROTEIN 82-RELATED"/>
    <property type="match status" value="1"/>
</dbReference>
<keyword evidence="5" id="KW-0539">Nucleus</keyword>
<accession>A0A5C7GXK8</accession>
<proteinExistence type="predicted"/>
<keyword evidence="3" id="KW-0238">DNA-binding</keyword>
<dbReference type="EMBL" id="VAHF01000012">
    <property type="protein sequence ID" value="TXG49227.1"/>
    <property type="molecule type" value="Genomic_DNA"/>
</dbReference>
<keyword evidence="4" id="KW-0804">Transcription</keyword>
<dbReference type="AlphaFoldDB" id="A0A5C7GXK8"/>